<sequence>MSGSVFSETLQEITNTKLDELSKRRASFEEAKSSMLSSVQSKPDPIERLALLIDGVKKCFAIKTQSGGNVIKGQTKHPRLETQLQSLDRFLAQARHDPSVSMRALADWEKGLLGHLDSQSLRFQYASLYGELVTEWLSESGDKKGRVGADAMGEHGNGEGEDFEDVGSAAKLKSRSEWESTVFEPAGVDIGTLLGYLDSLFGRDGSSVEDETSMKKRQALNQLRQDVEAFEAELASPDQFREHNLKWTIQGLLSSDILTNEKREVLKDFMGSPVILSEIADVLNMRFSALGSWNWGPGGVPVEQRRKINGVFSIHMHEDLLQAIFLQYIGVKWSVFFKSAFNTVRNTRGAWTSLDKEIPELELRRLEYYLGPINTKRSLQKTRQSTYSRDYFVAKLLRKDNQVPDFVDGEVEAEYDSTSRDSIKRKRRSQGQAPRLQLASRAARRSDAVCGEDTDRRYTRSLRAEAEIDEGDEEDDEDEENEEIVVKNPMQLKQQLLHLLSTEMAINTRLHGELSVFHAMFKDWDILLPHETIRTVLEFFGISSTWLEFFTKYLQAPLQFADGGDASKVRRRGVPSSHVLSDVFSETVLFCLDMAVNQVADGQPLWRYEGDLWFWSADQQITIKTWATVENFASLTATSINEDKSGSVRITRAKDNDTPMDEEVLLPQGEIRWGFLVLSPETGRFEIDQAMVDLHIAELGQQLKQKKHSIFAFIQTWNTYAATFFSSNFGTSANCFGRHHVDDMLATHKRIQQQIFSPESAAGLGSASSIVDYLKKTIEQRFNVTDIPDGYLYFPVDLGGLDLRSPFISLLQIRDSVLESHDSLFEKMFEAEREAYRDAKALFERGAIMKLRKRVVDPTWQPESQEDRENFLGWDEFIRYREALGIVVQNRHPVDVFSVRLQLMQNPAEQSVDPDISSQTHRSLCQLKPGNGPIMNTWLKMSPYWRWVTVMYGPEIVARFGGLSIVDAGLLPMGMVGLFREKRVTWKD</sequence>
<accession>A0A423VT73</accession>
<evidence type="ECO:0000256" key="1">
    <source>
        <dbReference type="SAM" id="MobiDB-lite"/>
    </source>
</evidence>
<comment type="caution">
    <text evidence="2">The sequence shown here is derived from an EMBL/GenBank/DDBJ whole genome shotgun (WGS) entry which is preliminary data.</text>
</comment>
<name>A0A423VT73_9PEZI</name>
<dbReference type="OrthoDB" id="74545at2759"/>
<feature type="compositionally biased region" description="Basic and acidic residues" evidence="1">
    <location>
        <begin position="453"/>
        <end position="466"/>
    </location>
</feature>
<evidence type="ECO:0000313" key="3">
    <source>
        <dbReference type="Proteomes" id="UP000283895"/>
    </source>
</evidence>
<protein>
    <submittedName>
        <fullName evidence="2">Uncharacterized protein</fullName>
    </submittedName>
</protein>
<proteinExistence type="predicted"/>
<organism evidence="2 3">
    <name type="scientific">Cytospora schulzeri</name>
    <dbReference type="NCBI Taxonomy" id="448051"/>
    <lineage>
        <taxon>Eukaryota</taxon>
        <taxon>Fungi</taxon>
        <taxon>Dikarya</taxon>
        <taxon>Ascomycota</taxon>
        <taxon>Pezizomycotina</taxon>
        <taxon>Sordariomycetes</taxon>
        <taxon>Sordariomycetidae</taxon>
        <taxon>Diaporthales</taxon>
        <taxon>Cytosporaceae</taxon>
        <taxon>Cytospora</taxon>
    </lineage>
</organism>
<dbReference type="AlphaFoldDB" id="A0A423VT73"/>
<dbReference type="Proteomes" id="UP000283895">
    <property type="component" value="Unassembled WGS sequence"/>
</dbReference>
<dbReference type="STRING" id="356882.A0A423VT73"/>
<feature type="compositionally biased region" description="Low complexity" evidence="1">
    <location>
        <begin position="432"/>
        <end position="441"/>
    </location>
</feature>
<feature type="compositionally biased region" description="Acidic residues" evidence="1">
    <location>
        <begin position="467"/>
        <end position="482"/>
    </location>
</feature>
<keyword evidence="3" id="KW-1185">Reference proteome</keyword>
<dbReference type="EMBL" id="LKEA01000041">
    <property type="protein sequence ID" value="ROV94283.1"/>
    <property type="molecule type" value="Genomic_DNA"/>
</dbReference>
<dbReference type="PANTHER" id="PTHR37015">
    <property type="entry name" value="REVERSE TRANSCRIPTASE DOMAIN-CONTAINING PROTEIN"/>
    <property type="match status" value="1"/>
</dbReference>
<feature type="region of interest" description="Disordered" evidence="1">
    <location>
        <begin position="418"/>
        <end position="482"/>
    </location>
</feature>
<evidence type="ECO:0000313" key="2">
    <source>
        <dbReference type="EMBL" id="ROV94283.1"/>
    </source>
</evidence>
<dbReference type="PANTHER" id="PTHR37015:SF2">
    <property type="entry name" value="REVERSE TRANSCRIPTASE DOMAIN-CONTAINING PROTEIN"/>
    <property type="match status" value="1"/>
</dbReference>
<reference evidence="2 3" key="1">
    <citation type="submission" date="2015-09" db="EMBL/GenBank/DDBJ databases">
        <title>Host preference determinants of Valsa canker pathogens revealed by comparative genomics.</title>
        <authorList>
            <person name="Yin Z."/>
            <person name="Huang L."/>
        </authorList>
    </citation>
    <scope>NUCLEOTIDE SEQUENCE [LARGE SCALE GENOMIC DNA]</scope>
    <source>
        <strain evidence="2 3">03-1</strain>
    </source>
</reference>
<gene>
    <name evidence="2" type="ORF">VMCG_08640</name>
</gene>